<dbReference type="InterPro" id="IPR033690">
    <property type="entry name" value="Adenylat_kinase_CS"/>
</dbReference>
<evidence type="ECO:0000256" key="2">
    <source>
        <dbReference type="ARBA" id="ARBA00022741"/>
    </source>
</evidence>
<dbReference type="Pfam" id="PF00406">
    <property type="entry name" value="ADK"/>
    <property type="match status" value="1"/>
</dbReference>
<dbReference type="GO" id="GO:0019205">
    <property type="term" value="F:nucleobase-containing compound kinase activity"/>
    <property type="evidence" value="ECO:0007669"/>
    <property type="project" value="InterPro"/>
</dbReference>
<dbReference type="InterPro" id="IPR000850">
    <property type="entry name" value="Adenylat/UMP-CMP_kin"/>
</dbReference>
<dbReference type="InterPro" id="IPR027417">
    <property type="entry name" value="P-loop_NTPase"/>
</dbReference>
<dbReference type="PRINTS" id="PR00094">
    <property type="entry name" value="ADENYLTKNASE"/>
</dbReference>
<keyword evidence="1 4" id="KW-0808">Transferase</keyword>
<dbReference type="PANTHER" id="PTHR23359">
    <property type="entry name" value="NUCLEOTIDE KINASE"/>
    <property type="match status" value="1"/>
</dbReference>
<dbReference type="SUPFAM" id="SSF52540">
    <property type="entry name" value="P-loop containing nucleoside triphosphate hydrolases"/>
    <property type="match status" value="1"/>
</dbReference>
<reference evidence="5" key="1">
    <citation type="submission" date="2017-11" db="EMBL/GenBank/DDBJ databases">
        <title>The sensing device of the deep-sea amphipod.</title>
        <authorList>
            <person name="Kobayashi H."/>
            <person name="Nagahama T."/>
            <person name="Arai W."/>
            <person name="Sasagawa Y."/>
            <person name="Umeda M."/>
            <person name="Hayashi T."/>
            <person name="Nikaido I."/>
            <person name="Watanabe H."/>
            <person name="Oguri K."/>
            <person name="Kitazato H."/>
            <person name="Fujioka K."/>
            <person name="Kido Y."/>
            <person name="Takami H."/>
        </authorList>
    </citation>
    <scope>NUCLEOTIDE SEQUENCE</scope>
    <source>
        <tissue evidence="5">Whole body</tissue>
    </source>
</reference>
<dbReference type="Gene3D" id="3.40.50.300">
    <property type="entry name" value="P-loop containing nucleotide triphosphate hydrolases"/>
    <property type="match status" value="1"/>
</dbReference>
<dbReference type="GO" id="GO:0005524">
    <property type="term" value="F:ATP binding"/>
    <property type="evidence" value="ECO:0007669"/>
    <property type="project" value="InterPro"/>
</dbReference>
<name>A0A6A7G8R6_9CRUS</name>
<evidence type="ECO:0000256" key="4">
    <source>
        <dbReference type="RuleBase" id="RU003330"/>
    </source>
</evidence>
<dbReference type="PROSITE" id="PS00113">
    <property type="entry name" value="ADENYLATE_KINASE"/>
    <property type="match status" value="1"/>
</dbReference>
<dbReference type="GO" id="GO:0006139">
    <property type="term" value="P:nucleobase-containing compound metabolic process"/>
    <property type="evidence" value="ECO:0007669"/>
    <property type="project" value="InterPro"/>
</dbReference>
<evidence type="ECO:0000256" key="3">
    <source>
        <dbReference type="ARBA" id="ARBA00022777"/>
    </source>
</evidence>
<keyword evidence="3 4" id="KW-0418">Kinase</keyword>
<keyword evidence="2" id="KW-0547">Nucleotide-binding</keyword>
<protein>
    <submittedName>
        <fullName evidence="5">Adenylate kinase</fullName>
    </submittedName>
</protein>
<sequence>MYTVRHQTKRFLALWTRNCRPLRFAPNIYNPIITRSFSSPTTSRATDASADEDSVPVHPFISKIKPPKGENDIADESEIMPTSGDVEDPHLVFEIAWNNLVNMHGDENMTFPKDIMWLSGAPGAGKGVMTDFIMKTRGITAKPIETSSLLKSPEAEAIKARGDLVADRHVVQLVLQKLLEPQYASGVIVDGFPRTPVQAECIKLLYDKMRDYVRKYEGSETKHFRRPIFHIMVLFVEEDVSVVRQLSRGDFVRKHNKRVQDTGIGRTMTVRSTDSDAELARGRYRQFKELVYESLQNIKEKFAFHFIDADALPEMVQQRILKELEYQSSLELHQITFEKVRRLSLASEVIENSRYELVRRLDRYSREKSDLFDRVINHLLNDFFGIIRLQALSGKAIIRSENPVFEEPEALNMALDLFTERGYTAVLDFHKRRHPQRIDEHGLVILREQRIFEFHIEFPRPTIRHTKKSMTN</sequence>
<dbReference type="AlphaFoldDB" id="A0A6A7G8R6"/>
<dbReference type="EMBL" id="IACT01007959">
    <property type="protein sequence ID" value="LAC27071.1"/>
    <property type="molecule type" value="mRNA"/>
</dbReference>
<proteinExistence type="evidence at transcript level"/>
<comment type="similarity">
    <text evidence="4">Belongs to the adenylate kinase family.</text>
</comment>
<accession>A0A6A7G8R6</accession>
<evidence type="ECO:0000256" key="1">
    <source>
        <dbReference type="ARBA" id="ARBA00022679"/>
    </source>
</evidence>
<evidence type="ECO:0000313" key="5">
    <source>
        <dbReference type="EMBL" id="LAC27071.1"/>
    </source>
</evidence>
<organism evidence="5">
    <name type="scientific">Hirondellea gigas</name>
    <dbReference type="NCBI Taxonomy" id="1518452"/>
    <lineage>
        <taxon>Eukaryota</taxon>
        <taxon>Metazoa</taxon>
        <taxon>Ecdysozoa</taxon>
        <taxon>Arthropoda</taxon>
        <taxon>Crustacea</taxon>
        <taxon>Multicrustacea</taxon>
        <taxon>Malacostraca</taxon>
        <taxon>Eumalacostraca</taxon>
        <taxon>Peracarida</taxon>
        <taxon>Amphipoda</taxon>
        <taxon>Amphilochidea</taxon>
        <taxon>Lysianassida</taxon>
        <taxon>Lysianassidira</taxon>
        <taxon>Lysianassoidea</taxon>
        <taxon>Lysianassidae</taxon>
        <taxon>Hirondellea</taxon>
    </lineage>
</organism>